<dbReference type="Proteomes" id="UP001140087">
    <property type="component" value="Unassembled WGS sequence"/>
</dbReference>
<organism evidence="1 2">
    <name type="scientific">Coemansia helicoidea</name>
    <dbReference type="NCBI Taxonomy" id="1286919"/>
    <lineage>
        <taxon>Eukaryota</taxon>
        <taxon>Fungi</taxon>
        <taxon>Fungi incertae sedis</taxon>
        <taxon>Zoopagomycota</taxon>
        <taxon>Kickxellomycotina</taxon>
        <taxon>Kickxellomycetes</taxon>
        <taxon>Kickxellales</taxon>
        <taxon>Kickxellaceae</taxon>
        <taxon>Coemansia</taxon>
    </lineage>
</organism>
<gene>
    <name evidence="1" type="ORF">H4R21_001588</name>
</gene>
<dbReference type="EMBL" id="JANBUN010000340">
    <property type="protein sequence ID" value="KAJ2804579.1"/>
    <property type="molecule type" value="Genomic_DNA"/>
</dbReference>
<protein>
    <submittedName>
        <fullName evidence="1">Uncharacterized protein</fullName>
    </submittedName>
</protein>
<accession>A0ACC1LC33</accession>
<evidence type="ECO:0000313" key="1">
    <source>
        <dbReference type="EMBL" id="KAJ2804579.1"/>
    </source>
</evidence>
<evidence type="ECO:0000313" key="2">
    <source>
        <dbReference type="Proteomes" id="UP001140087"/>
    </source>
</evidence>
<name>A0ACC1LC33_9FUNG</name>
<sequence length="410" mass="45501">MDDVNPVASAFVNAAQEAFMFENGPALAKLFVFGDETLAVLSSRLAAVDDFEPYVVVASDAIFGQFTAAYLRYARDRRRAGAEDGHRQLCRVAELFVALLGRSQGPWLLPVLRAVVLALCGSAQATGAQTGDSAVFTQAASLLLRILIDLLGDSCPLESSKRAGAVFVAALLLRMSLRTSAAPGAYASKALEVRSLAGPAFSRRDRTSYSYWLGRYYLVCYYVDLAREQLEYAFNACPAWHYRNKRAILRHLIAANMIRGRLPTQRLLAKYDMEPVYAELARCFRRGNVAGFERALVGSMELFRVQGNFLLLLERTKLLMFRNVLQRMCRIHAGSERGKIVAYRDILTAFQVATQNPAMDTLEMESILASLVSQKLVLGYLFHHQRLLNLSRKMAFPAIARVGVAAPRKA</sequence>
<proteinExistence type="predicted"/>
<comment type="caution">
    <text evidence="1">The sequence shown here is derived from an EMBL/GenBank/DDBJ whole genome shotgun (WGS) entry which is preliminary data.</text>
</comment>
<reference evidence="1" key="1">
    <citation type="submission" date="2022-07" db="EMBL/GenBank/DDBJ databases">
        <title>Phylogenomic reconstructions and comparative analyses of Kickxellomycotina fungi.</title>
        <authorList>
            <person name="Reynolds N.K."/>
            <person name="Stajich J.E."/>
            <person name="Barry K."/>
            <person name="Grigoriev I.V."/>
            <person name="Crous P."/>
            <person name="Smith M.E."/>
        </authorList>
    </citation>
    <scope>NUCLEOTIDE SEQUENCE</scope>
    <source>
        <strain evidence="1">BCRC 34780</strain>
    </source>
</reference>
<keyword evidence="2" id="KW-1185">Reference proteome</keyword>